<dbReference type="AlphaFoldDB" id="A0AAW9R7G4"/>
<name>A0AAW9R7G4_9GAMM</name>
<proteinExistence type="predicted"/>
<reference evidence="3 4" key="1">
    <citation type="submission" date="2024-02" db="EMBL/GenBank/DDBJ databases">
        <title>A novel Wenzhouxiangellaceae bacterium, isolated from coastal sediments.</title>
        <authorList>
            <person name="Du Z.-J."/>
            <person name="Ye Y.-Q."/>
            <person name="Zhang X.-Y."/>
        </authorList>
    </citation>
    <scope>NUCLEOTIDE SEQUENCE [LARGE SCALE GENOMIC DNA]</scope>
    <source>
        <strain evidence="3 4">CH-27</strain>
    </source>
</reference>
<sequence length="367" mass="39828">MSRKHFSWLLGLTVVAAVVIGLMPERAGRQDVFEKEVLLPDLAGRVNEIDEIRVTAAGDKRVATLRRTDTRWTVEEAGGYPADWSRLRSLLADFAQAQVVEPKTANPEYYERLGLRDVSDPDSAAVLIRLGGSEDATAVLVGESASNREGQYVRLADGDRALLIDRALDVPAETRDWLDRDFIDIPESDVVEVTITHPDGDTVRLARVSADESDFTLENLPPDREAESSWTVNAPAGGLGGLRLDEVRPATDADFEAPVAYELLTADGLRVTAELSESDEQHWIRLHAVADANLSGESGAADAAEGGASTEPGAEESDESAPVSATERAADINARVGGWAYAIPKYKFDVLTRRLEDLLKPLPEAED</sequence>
<dbReference type="InterPro" id="IPR025641">
    <property type="entry name" value="DUF4340"/>
</dbReference>
<evidence type="ECO:0000313" key="3">
    <source>
        <dbReference type="EMBL" id="MEJ8568407.1"/>
    </source>
</evidence>
<feature type="region of interest" description="Disordered" evidence="1">
    <location>
        <begin position="296"/>
        <end position="326"/>
    </location>
</feature>
<dbReference type="RefSeq" id="WP_354695731.1">
    <property type="nucleotide sequence ID" value="NZ_JAZHOG010000008.1"/>
</dbReference>
<protein>
    <submittedName>
        <fullName evidence="3">DUF4340 domain-containing protein</fullName>
    </submittedName>
</protein>
<evidence type="ECO:0000313" key="4">
    <source>
        <dbReference type="Proteomes" id="UP001359886"/>
    </source>
</evidence>
<gene>
    <name evidence="3" type="ORF">V3330_12295</name>
</gene>
<comment type="caution">
    <text evidence="3">The sequence shown here is derived from an EMBL/GenBank/DDBJ whole genome shotgun (WGS) entry which is preliminary data.</text>
</comment>
<dbReference type="EMBL" id="JAZHOG010000008">
    <property type="protein sequence ID" value="MEJ8568407.1"/>
    <property type="molecule type" value="Genomic_DNA"/>
</dbReference>
<organism evidence="3 4">
    <name type="scientific">Elongatibacter sediminis</name>
    <dbReference type="NCBI Taxonomy" id="3119006"/>
    <lineage>
        <taxon>Bacteria</taxon>
        <taxon>Pseudomonadati</taxon>
        <taxon>Pseudomonadota</taxon>
        <taxon>Gammaproteobacteria</taxon>
        <taxon>Chromatiales</taxon>
        <taxon>Wenzhouxiangellaceae</taxon>
        <taxon>Elongatibacter</taxon>
    </lineage>
</organism>
<dbReference type="Pfam" id="PF14238">
    <property type="entry name" value="DUF4340"/>
    <property type="match status" value="1"/>
</dbReference>
<accession>A0AAW9R7G4</accession>
<feature type="compositionally biased region" description="Low complexity" evidence="1">
    <location>
        <begin position="296"/>
        <end position="311"/>
    </location>
</feature>
<dbReference type="Proteomes" id="UP001359886">
    <property type="component" value="Unassembled WGS sequence"/>
</dbReference>
<evidence type="ECO:0000259" key="2">
    <source>
        <dbReference type="Pfam" id="PF14238"/>
    </source>
</evidence>
<evidence type="ECO:0000256" key="1">
    <source>
        <dbReference type="SAM" id="MobiDB-lite"/>
    </source>
</evidence>
<feature type="domain" description="DUF4340" evidence="2">
    <location>
        <begin position="72"/>
        <end position="252"/>
    </location>
</feature>
<keyword evidence="4" id="KW-1185">Reference proteome</keyword>